<dbReference type="Pfam" id="PF09675">
    <property type="entry name" value="Chlamy_scaf"/>
    <property type="match status" value="1"/>
</dbReference>
<organism evidence="1">
    <name type="scientific">Dulem virus 127</name>
    <dbReference type="NCBI Taxonomy" id="3145604"/>
    <lineage>
        <taxon>Viruses</taxon>
        <taxon>Monodnaviria</taxon>
        <taxon>Sangervirae</taxon>
        <taxon>Phixviricota</taxon>
        <taxon>Malgrandaviricetes</taxon>
        <taxon>Petitvirales</taxon>
        <taxon>Microviridae</taxon>
        <taxon>Microvirus</taxon>
    </lineage>
</organism>
<reference evidence="1" key="1">
    <citation type="submission" date="2024-03" db="EMBL/GenBank/DDBJ databases">
        <title>Diverse circular DNA viruses in blood, oral, and fecal samples of captive lemurs.</title>
        <authorList>
            <person name="Paietta E.N."/>
            <person name="Kraberger S."/>
            <person name="Lund M.C."/>
            <person name="Custer J.M."/>
            <person name="Vargas K.M."/>
            <person name="Ehmke E.E."/>
            <person name="Yoder A.D."/>
            <person name="Varsani A."/>
        </authorList>
    </citation>
    <scope>NUCLEOTIDE SEQUENCE</scope>
    <source>
        <strain evidence="1">Duke_21_93</strain>
    </source>
</reference>
<name>A0AAU8AX23_9VIRU</name>
<accession>A0AAU8AX23</accession>
<evidence type="ECO:0000313" key="1">
    <source>
        <dbReference type="EMBL" id="XCD04131.1"/>
    </source>
</evidence>
<protein>
    <submittedName>
        <fullName evidence="1">Internal scaffolding protein</fullName>
    </submittedName>
</protein>
<dbReference type="EMBL" id="PP511428">
    <property type="protein sequence ID" value="XCD04131.1"/>
    <property type="molecule type" value="Genomic_DNA"/>
</dbReference>
<proteinExistence type="predicted"/>
<dbReference type="InterPro" id="IPR014131">
    <property type="entry name" value="Chlamydia_phage_Vp3"/>
</dbReference>
<sequence>MANFPTQYRGKKRIYMNPGSPVHMTYGGHYDEQGRVQLVEKGKENIYDFIQSHADSVDINVLLARYNNGDVSALSKTQGFYIDATQFPTNYAEALNQIERMRDSFMKLPVEVRSKFNHSFSEFLAASGSPDFMNMLQVDQQVPAETKEEVVNEQE</sequence>